<sequence>MHPHRIIRNPNISVRSIVNDFLDRIDYNILNQPPCNGNANVLAAYARGDSLIQVLTGKGLFRQNLEKEARRLRIRNRLVIKTATEKIWNLHLTSLQRDRFERLANDANNFNQNGMRFFTENTLDRIAGITTVQTTNNQLVDNFYNGMVFNDCESIIPGYW</sequence>
<proteinExistence type="predicted"/>
<dbReference type="EMBL" id="CAJVPP010000294">
    <property type="protein sequence ID" value="CAG8466187.1"/>
    <property type="molecule type" value="Genomic_DNA"/>
</dbReference>
<evidence type="ECO:0000313" key="1">
    <source>
        <dbReference type="EMBL" id="CAG8466187.1"/>
    </source>
</evidence>
<gene>
    <name evidence="1" type="ORF">FMOSSE_LOCUS2286</name>
</gene>
<organism evidence="1 2">
    <name type="scientific">Funneliformis mosseae</name>
    <name type="common">Endomycorrhizal fungus</name>
    <name type="synonym">Glomus mosseae</name>
    <dbReference type="NCBI Taxonomy" id="27381"/>
    <lineage>
        <taxon>Eukaryota</taxon>
        <taxon>Fungi</taxon>
        <taxon>Fungi incertae sedis</taxon>
        <taxon>Mucoromycota</taxon>
        <taxon>Glomeromycotina</taxon>
        <taxon>Glomeromycetes</taxon>
        <taxon>Glomerales</taxon>
        <taxon>Glomeraceae</taxon>
        <taxon>Funneliformis</taxon>
    </lineage>
</organism>
<dbReference type="AlphaFoldDB" id="A0A9N8VTP2"/>
<evidence type="ECO:0000313" key="2">
    <source>
        <dbReference type="Proteomes" id="UP000789375"/>
    </source>
</evidence>
<accession>A0A9N8VTP2</accession>
<dbReference type="Proteomes" id="UP000789375">
    <property type="component" value="Unassembled WGS sequence"/>
</dbReference>
<reference evidence="1" key="1">
    <citation type="submission" date="2021-06" db="EMBL/GenBank/DDBJ databases">
        <authorList>
            <person name="Kallberg Y."/>
            <person name="Tangrot J."/>
            <person name="Rosling A."/>
        </authorList>
    </citation>
    <scope>NUCLEOTIDE SEQUENCE</scope>
    <source>
        <strain evidence="1">87-6 pot B 2015</strain>
    </source>
</reference>
<comment type="caution">
    <text evidence="1">The sequence shown here is derived from an EMBL/GenBank/DDBJ whole genome shotgun (WGS) entry which is preliminary data.</text>
</comment>
<name>A0A9N8VTP2_FUNMO</name>
<protein>
    <submittedName>
        <fullName evidence="1">7876_t:CDS:1</fullName>
    </submittedName>
</protein>
<keyword evidence="2" id="KW-1185">Reference proteome</keyword>